<dbReference type="GO" id="GO:0035556">
    <property type="term" value="P:intracellular signal transduction"/>
    <property type="evidence" value="ECO:0007669"/>
    <property type="project" value="TreeGrafter"/>
</dbReference>
<dbReference type="Pfam" id="PF00069">
    <property type="entry name" value="Pkinase"/>
    <property type="match status" value="1"/>
</dbReference>
<dbReference type="PROSITE" id="PS50011">
    <property type="entry name" value="PROTEIN_KINASE_DOM"/>
    <property type="match status" value="1"/>
</dbReference>
<keyword evidence="6" id="KW-0418">Kinase</keyword>
<organism evidence="13 14">
    <name type="scientific">Lachancea meyersii CBS 8951</name>
    <dbReference type="NCBI Taxonomy" id="1266667"/>
    <lineage>
        <taxon>Eukaryota</taxon>
        <taxon>Fungi</taxon>
        <taxon>Dikarya</taxon>
        <taxon>Ascomycota</taxon>
        <taxon>Saccharomycotina</taxon>
        <taxon>Saccharomycetes</taxon>
        <taxon>Saccharomycetales</taxon>
        <taxon>Saccharomycetaceae</taxon>
        <taxon>Lachancea</taxon>
    </lineage>
</organism>
<evidence type="ECO:0000313" key="13">
    <source>
        <dbReference type="EMBL" id="SCV03514.1"/>
    </source>
</evidence>
<dbReference type="SMART" id="SM00220">
    <property type="entry name" value="S_TKc"/>
    <property type="match status" value="1"/>
</dbReference>
<feature type="compositionally biased region" description="Low complexity" evidence="11">
    <location>
        <begin position="375"/>
        <end position="391"/>
    </location>
</feature>
<dbReference type="EMBL" id="LT598480">
    <property type="protein sequence ID" value="SCV03514.1"/>
    <property type="molecule type" value="Genomic_DNA"/>
</dbReference>
<evidence type="ECO:0000259" key="12">
    <source>
        <dbReference type="PROSITE" id="PS50011"/>
    </source>
</evidence>
<evidence type="ECO:0000256" key="1">
    <source>
        <dbReference type="ARBA" id="ARBA00010006"/>
    </source>
</evidence>
<dbReference type="PANTHER" id="PTHR24356">
    <property type="entry name" value="SERINE/THREONINE-PROTEIN KINASE"/>
    <property type="match status" value="1"/>
</dbReference>
<dbReference type="InterPro" id="IPR000719">
    <property type="entry name" value="Prot_kinase_dom"/>
</dbReference>
<feature type="region of interest" description="Disordered" evidence="11">
    <location>
        <begin position="338"/>
        <end position="391"/>
    </location>
</feature>
<dbReference type="AlphaFoldDB" id="A0A1G4KGH7"/>
<dbReference type="FunFam" id="1.10.510.10:FF:000571">
    <property type="entry name" value="Maternal embryonic leucine zipper kinase"/>
    <property type="match status" value="1"/>
</dbReference>
<comment type="similarity">
    <text evidence="1">Belongs to the protein kinase superfamily. AGC Ser/Thr protein kinase family. PDPK1 subfamily.</text>
</comment>
<keyword evidence="3" id="KW-0723">Serine/threonine-protein kinase</keyword>
<name>A0A1G4KGH7_9SACH</name>
<evidence type="ECO:0000256" key="4">
    <source>
        <dbReference type="ARBA" id="ARBA00022679"/>
    </source>
</evidence>
<reference evidence="14" key="1">
    <citation type="submission" date="2016-03" db="EMBL/GenBank/DDBJ databases">
        <authorList>
            <person name="Devillers Hugo."/>
        </authorList>
    </citation>
    <scope>NUCLEOTIDE SEQUENCE [LARGE SCALE GENOMIC DNA]</scope>
</reference>
<evidence type="ECO:0000256" key="2">
    <source>
        <dbReference type="ARBA" id="ARBA00012513"/>
    </source>
</evidence>
<evidence type="ECO:0000256" key="7">
    <source>
        <dbReference type="ARBA" id="ARBA00022840"/>
    </source>
</evidence>
<feature type="region of interest" description="Disordered" evidence="11">
    <location>
        <begin position="291"/>
        <end position="325"/>
    </location>
</feature>
<comment type="catalytic activity">
    <reaction evidence="8">
        <text>L-threonyl-[protein] + ATP = O-phospho-L-threonyl-[protein] + ADP + H(+)</text>
        <dbReference type="Rhea" id="RHEA:46608"/>
        <dbReference type="Rhea" id="RHEA-COMP:11060"/>
        <dbReference type="Rhea" id="RHEA-COMP:11605"/>
        <dbReference type="ChEBI" id="CHEBI:15378"/>
        <dbReference type="ChEBI" id="CHEBI:30013"/>
        <dbReference type="ChEBI" id="CHEBI:30616"/>
        <dbReference type="ChEBI" id="CHEBI:61977"/>
        <dbReference type="ChEBI" id="CHEBI:456216"/>
        <dbReference type="EC" id="2.7.11.1"/>
    </reaction>
</comment>
<feature type="region of interest" description="Disordered" evidence="11">
    <location>
        <begin position="541"/>
        <end position="563"/>
    </location>
</feature>
<dbReference type="InterPro" id="IPR011009">
    <property type="entry name" value="Kinase-like_dom_sf"/>
</dbReference>
<dbReference type="GO" id="GO:0005524">
    <property type="term" value="F:ATP binding"/>
    <property type="evidence" value="ECO:0007669"/>
    <property type="project" value="UniProtKB-UniRule"/>
</dbReference>
<feature type="compositionally biased region" description="Polar residues" evidence="11">
    <location>
        <begin position="542"/>
        <end position="554"/>
    </location>
</feature>
<evidence type="ECO:0000256" key="10">
    <source>
        <dbReference type="PROSITE-ProRule" id="PRU10141"/>
    </source>
</evidence>
<dbReference type="Pfam" id="PF25347">
    <property type="entry name" value="PH_PKH3_C"/>
    <property type="match status" value="1"/>
</dbReference>
<evidence type="ECO:0000256" key="8">
    <source>
        <dbReference type="ARBA" id="ARBA00047899"/>
    </source>
</evidence>
<comment type="catalytic activity">
    <reaction evidence="9">
        <text>L-seryl-[protein] + ATP = O-phospho-L-seryl-[protein] + ADP + H(+)</text>
        <dbReference type="Rhea" id="RHEA:17989"/>
        <dbReference type="Rhea" id="RHEA-COMP:9863"/>
        <dbReference type="Rhea" id="RHEA-COMP:11604"/>
        <dbReference type="ChEBI" id="CHEBI:15378"/>
        <dbReference type="ChEBI" id="CHEBI:29999"/>
        <dbReference type="ChEBI" id="CHEBI:30616"/>
        <dbReference type="ChEBI" id="CHEBI:83421"/>
        <dbReference type="ChEBI" id="CHEBI:456216"/>
        <dbReference type="EC" id="2.7.11.1"/>
    </reaction>
</comment>
<dbReference type="InterPro" id="IPR039046">
    <property type="entry name" value="PDPK1"/>
</dbReference>
<dbReference type="InterPro" id="IPR008271">
    <property type="entry name" value="Ser/Thr_kinase_AS"/>
</dbReference>
<dbReference type="PROSITE" id="PS00108">
    <property type="entry name" value="PROTEIN_KINASE_ST"/>
    <property type="match status" value="1"/>
</dbReference>
<evidence type="ECO:0000256" key="6">
    <source>
        <dbReference type="ARBA" id="ARBA00022777"/>
    </source>
</evidence>
<keyword evidence="4" id="KW-0808">Transferase</keyword>
<feature type="region of interest" description="Disordered" evidence="11">
    <location>
        <begin position="595"/>
        <end position="619"/>
    </location>
</feature>
<accession>A0A1G4KGH7</accession>
<evidence type="ECO:0000256" key="5">
    <source>
        <dbReference type="ARBA" id="ARBA00022741"/>
    </source>
</evidence>
<evidence type="ECO:0000313" key="14">
    <source>
        <dbReference type="Proteomes" id="UP000191144"/>
    </source>
</evidence>
<proteinExistence type="inferred from homology"/>
<evidence type="ECO:0000256" key="11">
    <source>
        <dbReference type="SAM" id="MobiDB-lite"/>
    </source>
</evidence>
<dbReference type="InterPro" id="IPR017441">
    <property type="entry name" value="Protein_kinase_ATP_BS"/>
</dbReference>
<sequence length="619" mass="68512">MSSKRTPEDYVFHEKLGQGSYSTVFRAVERNNSARNYAVKVCSKKHIIQERKVKYVTIEKDLLNSLGRGGHPGIVQLFCTFHDAESLYFVLEYVSGGELLNLLRRTGPLPETWSRHLFAQLVDTVDYMHSNGVIHRDLKPENVLLSQEGRIVITDFGAACSIANTVQDRSASFVGTAEYVAPELLLYSQCGLGSDIWALGCILYQLTQGAPPFRGDNELRTFEQIVALDYKWRLPTIPQVVTLVQSILVLDPLLRPTSKQLKEDPWLASVKWNIKSTLWKGIWELPNQTKTKQNLYQRRPSTSNSLNTATKLRPVKRKPAQPRSTTAIVEWRQKLGLNSLPSPPPSAGSAKFAANAQMPQLPTSEPKAPQSRPETSSSSSSTSLNTAGAATSPPLLKRDLINILEIPYSPSQKCLTFASFSTVQDSVITDFVTHNKDAIMKRSSTCIMTLDARGHLSSREQHHPMKHMISISDPELSMYDFEFDESRGTGFLILEKYKSKLWFLSAANPDNSWPSDIGALNSHKPWVESFFMARKLEAGAGSQKSKPVARSNSPGLPRNSPPVALAKAKPKLKNNGGISPNMLVSSSRYEVLHSLSGPGMKGTDASSGASAAFRSLRKK</sequence>
<keyword evidence="5 10" id="KW-0547">Nucleotide-binding</keyword>
<feature type="binding site" evidence="10">
    <location>
        <position position="40"/>
    </location>
    <ligand>
        <name>ATP</name>
        <dbReference type="ChEBI" id="CHEBI:30616"/>
    </ligand>
</feature>
<dbReference type="InterPro" id="IPR057614">
    <property type="entry name" value="PH_PKH3_C"/>
</dbReference>
<evidence type="ECO:0000256" key="3">
    <source>
        <dbReference type="ARBA" id="ARBA00022527"/>
    </source>
</evidence>
<dbReference type="InterPro" id="IPR050236">
    <property type="entry name" value="Ser_Thr_kinase_AGC"/>
</dbReference>
<dbReference type="GO" id="GO:0004674">
    <property type="term" value="F:protein serine/threonine kinase activity"/>
    <property type="evidence" value="ECO:0007669"/>
    <property type="project" value="UniProtKB-KW"/>
</dbReference>
<dbReference type="PANTHER" id="PTHR24356:SF405">
    <property type="entry name" value="SERINE_THREONINE-PROTEIN KINASE PKH3"/>
    <property type="match status" value="1"/>
</dbReference>
<dbReference type="OrthoDB" id="347657at2759"/>
<keyword evidence="7 10" id="KW-0067">ATP-binding</keyword>
<evidence type="ECO:0000256" key="9">
    <source>
        <dbReference type="ARBA" id="ARBA00048679"/>
    </source>
</evidence>
<gene>
    <name evidence="13" type="ORF">LAME_0H11034G</name>
</gene>
<dbReference type="CDD" id="cd05581">
    <property type="entry name" value="STKc_PDK1"/>
    <property type="match status" value="1"/>
</dbReference>
<keyword evidence="14" id="KW-1185">Reference proteome</keyword>
<protein>
    <recommendedName>
        <fullName evidence="2">non-specific serine/threonine protein kinase</fullName>
        <ecNumber evidence="2">2.7.11.1</ecNumber>
    </recommendedName>
</protein>
<feature type="compositionally biased region" description="Polar residues" evidence="11">
    <location>
        <begin position="291"/>
        <end position="310"/>
    </location>
</feature>
<dbReference type="Gene3D" id="3.30.200.20">
    <property type="entry name" value="Phosphorylase Kinase, domain 1"/>
    <property type="match status" value="1"/>
</dbReference>
<dbReference type="EC" id="2.7.11.1" evidence="2"/>
<dbReference type="SUPFAM" id="SSF56112">
    <property type="entry name" value="Protein kinase-like (PK-like)"/>
    <property type="match status" value="1"/>
</dbReference>
<feature type="domain" description="Protein kinase" evidence="12">
    <location>
        <begin position="10"/>
        <end position="267"/>
    </location>
</feature>
<dbReference type="PROSITE" id="PS00107">
    <property type="entry name" value="PROTEIN_KINASE_ATP"/>
    <property type="match status" value="1"/>
</dbReference>
<dbReference type="Gene3D" id="1.10.510.10">
    <property type="entry name" value="Transferase(Phosphotransferase) domain 1"/>
    <property type="match status" value="1"/>
</dbReference>
<dbReference type="Proteomes" id="UP000191144">
    <property type="component" value="Chromosome H"/>
</dbReference>